<dbReference type="InterPro" id="IPR000847">
    <property type="entry name" value="LysR_HTH_N"/>
</dbReference>
<reference evidence="7" key="1">
    <citation type="submission" date="2016-10" db="EMBL/GenBank/DDBJ databases">
        <authorList>
            <person name="Varghese N."/>
            <person name="Submissions S."/>
        </authorList>
    </citation>
    <scope>NUCLEOTIDE SEQUENCE [LARGE SCALE GENOMIC DNA]</scope>
    <source>
        <strain evidence="7">JCM 21621</strain>
    </source>
</reference>
<sequence>MTIKQLRAFLAVAQTLSFAQACERLHLSQPALSLAIKTLEESLGGPLLVRTTRSVALTPEGETLLPIARSLLADWDNAEDLLRQHFTLQLGKVSIAAMPSFAGNLLPEVLMNFRNRYPKVNVAVHDVINEQVLEMVRNRRVELGVAFEPENLDGLDFAPFYSDRFVAVLPADSTLAAQQRVTWAELLRENFITLQRPSAVRLLMEESVAARHGKLPVAFESHQLVTIGRMVAQGLGVSAVPRLCLEQMEQLGARCVALDAPRIERRVGLITLAGHSLSSAAQALGDVLLGMDWGRLETNL</sequence>
<evidence type="ECO:0000256" key="3">
    <source>
        <dbReference type="ARBA" id="ARBA00023125"/>
    </source>
</evidence>
<dbReference type="SUPFAM" id="SSF46785">
    <property type="entry name" value="Winged helix' DNA-binding domain"/>
    <property type="match status" value="1"/>
</dbReference>
<dbReference type="FunFam" id="1.10.10.10:FF:000001">
    <property type="entry name" value="LysR family transcriptional regulator"/>
    <property type="match status" value="1"/>
</dbReference>
<dbReference type="GO" id="GO:0005829">
    <property type="term" value="C:cytosol"/>
    <property type="evidence" value="ECO:0007669"/>
    <property type="project" value="TreeGrafter"/>
</dbReference>
<organism evidence="6 7">
    <name type="scientific">Pseudomonas jinjuensis</name>
    <dbReference type="NCBI Taxonomy" id="198616"/>
    <lineage>
        <taxon>Bacteria</taxon>
        <taxon>Pseudomonadati</taxon>
        <taxon>Pseudomonadota</taxon>
        <taxon>Gammaproteobacteria</taxon>
        <taxon>Pseudomonadales</taxon>
        <taxon>Pseudomonadaceae</taxon>
        <taxon>Pseudomonas</taxon>
    </lineage>
</organism>
<proteinExistence type="inferred from homology"/>
<gene>
    <name evidence="6" type="ORF">SAMN05216193_101468</name>
</gene>
<evidence type="ECO:0000313" key="7">
    <source>
        <dbReference type="Proteomes" id="UP000242957"/>
    </source>
</evidence>
<evidence type="ECO:0000256" key="2">
    <source>
        <dbReference type="ARBA" id="ARBA00023015"/>
    </source>
</evidence>
<protein>
    <submittedName>
        <fullName evidence="6">LysR family transcriptional regulator, carnitine catabolism transcriptional activator</fullName>
    </submittedName>
</protein>
<keyword evidence="7" id="KW-1185">Reference proteome</keyword>
<accession>A0A1G9ZFK2</accession>
<evidence type="ECO:0000256" key="4">
    <source>
        <dbReference type="ARBA" id="ARBA00023163"/>
    </source>
</evidence>
<keyword evidence="3" id="KW-0238">DNA-binding</keyword>
<evidence type="ECO:0000259" key="5">
    <source>
        <dbReference type="PROSITE" id="PS50931"/>
    </source>
</evidence>
<dbReference type="SUPFAM" id="SSF53850">
    <property type="entry name" value="Periplasmic binding protein-like II"/>
    <property type="match status" value="1"/>
</dbReference>
<dbReference type="RefSeq" id="WP_084313201.1">
    <property type="nucleotide sequence ID" value="NZ_FNIJ01000001.1"/>
</dbReference>
<dbReference type="OrthoDB" id="646694at2"/>
<dbReference type="GO" id="GO:0003700">
    <property type="term" value="F:DNA-binding transcription factor activity"/>
    <property type="evidence" value="ECO:0007669"/>
    <property type="project" value="InterPro"/>
</dbReference>
<dbReference type="InterPro" id="IPR005119">
    <property type="entry name" value="LysR_subst-bd"/>
</dbReference>
<dbReference type="AlphaFoldDB" id="A0A1G9ZFK2"/>
<dbReference type="EMBL" id="FNIJ01000001">
    <property type="protein sequence ID" value="SDN19386.1"/>
    <property type="molecule type" value="Genomic_DNA"/>
</dbReference>
<dbReference type="PROSITE" id="PS51257">
    <property type="entry name" value="PROKAR_LIPOPROTEIN"/>
    <property type="match status" value="1"/>
</dbReference>
<dbReference type="PRINTS" id="PR00039">
    <property type="entry name" value="HTHLYSR"/>
</dbReference>
<dbReference type="Gene3D" id="1.10.10.10">
    <property type="entry name" value="Winged helix-like DNA-binding domain superfamily/Winged helix DNA-binding domain"/>
    <property type="match status" value="1"/>
</dbReference>
<dbReference type="InterPro" id="IPR050950">
    <property type="entry name" value="HTH-type_LysR_regulators"/>
</dbReference>
<comment type="similarity">
    <text evidence="1">Belongs to the LysR transcriptional regulatory family.</text>
</comment>
<dbReference type="PANTHER" id="PTHR30419:SF30">
    <property type="entry name" value="LYSR FAMILY TRANSCRIPTIONAL REGULATOR"/>
    <property type="match status" value="1"/>
</dbReference>
<dbReference type="Pfam" id="PF03466">
    <property type="entry name" value="LysR_substrate"/>
    <property type="match status" value="1"/>
</dbReference>
<dbReference type="PANTHER" id="PTHR30419">
    <property type="entry name" value="HTH-TYPE TRANSCRIPTIONAL REGULATOR YBHD"/>
    <property type="match status" value="1"/>
</dbReference>
<dbReference type="InterPro" id="IPR036388">
    <property type="entry name" value="WH-like_DNA-bd_sf"/>
</dbReference>
<dbReference type="STRING" id="198616.SAMN05216193_101468"/>
<dbReference type="InterPro" id="IPR036390">
    <property type="entry name" value="WH_DNA-bd_sf"/>
</dbReference>
<keyword evidence="2" id="KW-0805">Transcription regulation</keyword>
<dbReference type="GO" id="GO:0003677">
    <property type="term" value="F:DNA binding"/>
    <property type="evidence" value="ECO:0007669"/>
    <property type="project" value="UniProtKB-KW"/>
</dbReference>
<dbReference type="Proteomes" id="UP000242957">
    <property type="component" value="Unassembled WGS sequence"/>
</dbReference>
<name>A0A1G9ZFK2_9PSED</name>
<keyword evidence="4" id="KW-0804">Transcription</keyword>
<evidence type="ECO:0000313" key="6">
    <source>
        <dbReference type="EMBL" id="SDN19386.1"/>
    </source>
</evidence>
<dbReference type="CDD" id="cd08440">
    <property type="entry name" value="PBP2_LTTR_like_4"/>
    <property type="match status" value="1"/>
</dbReference>
<dbReference type="Gene3D" id="3.40.190.290">
    <property type="match status" value="1"/>
</dbReference>
<feature type="domain" description="HTH lysR-type" evidence="5">
    <location>
        <begin position="1"/>
        <end position="58"/>
    </location>
</feature>
<dbReference type="Pfam" id="PF00126">
    <property type="entry name" value="HTH_1"/>
    <property type="match status" value="1"/>
</dbReference>
<dbReference type="PROSITE" id="PS50931">
    <property type="entry name" value="HTH_LYSR"/>
    <property type="match status" value="1"/>
</dbReference>
<evidence type="ECO:0000256" key="1">
    <source>
        <dbReference type="ARBA" id="ARBA00009437"/>
    </source>
</evidence>